<proteinExistence type="predicted"/>
<reference evidence="2" key="1">
    <citation type="submission" date="2014-11" db="EMBL/GenBank/DDBJ databases">
        <authorList>
            <person name="Amaro Gonzalez C."/>
        </authorList>
    </citation>
    <scope>NUCLEOTIDE SEQUENCE</scope>
</reference>
<feature type="transmembrane region" description="Helical" evidence="1">
    <location>
        <begin position="12"/>
        <end position="37"/>
    </location>
</feature>
<keyword evidence="1" id="KW-0812">Transmembrane</keyword>
<organism evidence="2">
    <name type="scientific">Anguilla anguilla</name>
    <name type="common">European freshwater eel</name>
    <name type="synonym">Muraena anguilla</name>
    <dbReference type="NCBI Taxonomy" id="7936"/>
    <lineage>
        <taxon>Eukaryota</taxon>
        <taxon>Metazoa</taxon>
        <taxon>Chordata</taxon>
        <taxon>Craniata</taxon>
        <taxon>Vertebrata</taxon>
        <taxon>Euteleostomi</taxon>
        <taxon>Actinopterygii</taxon>
        <taxon>Neopterygii</taxon>
        <taxon>Teleostei</taxon>
        <taxon>Anguilliformes</taxon>
        <taxon>Anguillidae</taxon>
        <taxon>Anguilla</taxon>
    </lineage>
</organism>
<evidence type="ECO:0000313" key="2">
    <source>
        <dbReference type="EMBL" id="JAH81640.1"/>
    </source>
</evidence>
<reference evidence="2" key="2">
    <citation type="journal article" date="2015" name="Fish Shellfish Immunol.">
        <title>Early steps in the European eel (Anguilla anguilla)-Vibrio vulnificus interaction in the gills: Role of the RtxA13 toxin.</title>
        <authorList>
            <person name="Callol A."/>
            <person name="Pajuelo D."/>
            <person name="Ebbesson L."/>
            <person name="Teles M."/>
            <person name="MacKenzie S."/>
            <person name="Amaro C."/>
        </authorList>
    </citation>
    <scope>NUCLEOTIDE SEQUENCE</scope>
</reference>
<keyword evidence="1" id="KW-0472">Membrane</keyword>
<protein>
    <submittedName>
        <fullName evidence="2">Uncharacterized protein</fullName>
    </submittedName>
</protein>
<evidence type="ECO:0000256" key="1">
    <source>
        <dbReference type="SAM" id="Phobius"/>
    </source>
</evidence>
<dbReference type="AlphaFoldDB" id="A0A0E9VWF8"/>
<accession>A0A0E9VWF8</accession>
<sequence>MAFGIKKYSFLPCVLPFLSLLIIKIASMAVALLPGWYLMHTWCAFALVSLI</sequence>
<dbReference type="EMBL" id="GBXM01026937">
    <property type="protein sequence ID" value="JAH81640.1"/>
    <property type="molecule type" value="Transcribed_RNA"/>
</dbReference>
<keyword evidence="1" id="KW-1133">Transmembrane helix</keyword>
<name>A0A0E9VWF8_ANGAN</name>